<gene>
    <name evidence="2" type="ORF">TNCT_662771</name>
</gene>
<keyword evidence="3" id="KW-1185">Reference proteome</keyword>
<evidence type="ECO:0000313" key="2">
    <source>
        <dbReference type="EMBL" id="GFQ90008.1"/>
    </source>
</evidence>
<organism evidence="2 3">
    <name type="scientific">Trichonephila clavata</name>
    <name type="common">Joro spider</name>
    <name type="synonym">Nephila clavata</name>
    <dbReference type="NCBI Taxonomy" id="2740835"/>
    <lineage>
        <taxon>Eukaryota</taxon>
        <taxon>Metazoa</taxon>
        <taxon>Ecdysozoa</taxon>
        <taxon>Arthropoda</taxon>
        <taxon>Chelicerata</taxon>
        <taxon>Arachnida</taxon>
        <taxon>Araneae</taxon>
        <taxon>Araneomorphae</taxon>
        <taxon>Entelegynae</taxon>
        <taxon>Araneoidea</taxon>
        <taxon>Nephilidae</taxon>
        <taxon>Trichonephila</taxon>
    </lineage>
</organism>
<protein>
    <submittedName>
        <fullName evidence="2">Uncharacterized protein</fullName>
    </submittedName>
</protein>
<dbReference type="AlphaFoldDB" id="A0A8X6FW87"/>
<feature type="compositionally biased region" description="Polar residues" evidence="1">
    <location>
        <begin position="1"/>
        <end position="17"/>
    </location>
</feature>
<proteinExistence type="predicted"/>
<accession>A0A8X6FW87</accession>
<feature type="non-terminal residue" evidence="2">
    <location>
        <position position="1"/>
    </location>
</feature>
<evidence type="ECO:0000256" key="1">
    <source>
        <dbReference type="SAM" id="MobiDB-lite"/>
    </source>
</evidence>
<name>A0A8X6FW87_TRICU</name>
<feature type="compositionally biased region" description="Low complexity" evidence="1">
    <location>
        <begin position="31"/>
        <end position="40"/>
    </location>
</feature>
<feature type="compositionally biased region" description="Polar residues" evidence="1">
    <location>
        <begin position="41"/>
        <end position="51"/>
    </location>
</feature>
<comment type="caution">
    <text evidence="2">The sequence shown here is derived from an EMBL/GenBank/DDBJ whole genome shotgun (WGS) entry which is preliminary data.</text>
</comment>
<dbReference type="Proteomes" id="UP000887116">
    <property type="component" value="Unassembled WGS sequence"/>
</dbReference>
<reference evidence="2" key="1">
    <citation type="submission" date="2020-07" db="EMBL/GenBank/DDBJ databases">
        <title>Multicomponent nature underlies the extraordinary mechanical properties of spider dragline silk.</title>
        <authorList>
            <person name="Kono N."/>
            <person name="Nakamura H."/>
            <person name="Mori M."/>
            <person name="Yoshida Y."/>
            <person name="Ohtoshi R."/>
            <person name="Malay A.D."/>
            <person name="Moran D.A.P."/>
            <person name="Tomita M."/>
            <person name="Numata K."/>
            <person name="Arakawa K."/>
        </authorList>
    </citation>
    <scope>NUCLEOTIDE SEQUENCE</scope>
</reference>
<feature type="region of interest" description="Disordered" evidence="1">
    <location>
        <begin position="1"/>
        <end position="52"/>
    </location>
</feature>
<sequence>EVQFSNQPRQASSTLSTDHFHKGQRKKEKSNFNQSKNNSSARIKQASSKTQDSNDESVKELCIDFLDFRMKSCNELQKIELNVDDIRSHIESVIKGVENMFKKLETIPFREPENPRELRIENCKLKYLICTSTRLFSKMDSYVNNLRKEIYDYMTKTDHTNRDMDDQLENIIKVICARTEKRENK</sequence>
<evidence type="ECO:0000313" key="3">
    <source>
        <dbReference type="Proteomes" id="UP000887116"/>
    </source>
</evidence>
<dbReference type="EMBL" id="BMAO01033504">
    <property type="protein sequence ID" value="GFQ90008.1"/>
    <property type="molecule type" value="Genomic_DNA"/>
</dbReference>